<accession>A0A2N3HNL2</accession>
<evidence type="ECO:0000313" key="3">
    <source>
        <dbReference type="Proteomes" id="UP000233435"/>
    </source>
</evidence>
<evidence type="ECO:0000259" key="1">
    <source>
        <dbReference type="Pfam" id="PF06439"/>
    </source>
</evidence>
<dbReference type="PROSITE" id="PS51257">
    <property type="entry name" value="PROKAR_LIPOPROTEIN"/>
    <property type="match status" value="1"/>
</dbReference>
<dbReference type="RefSeq" id="WP_106658250.1">
    <property type="nucleotide sequence ID" value="NZ_PJEO01000011.1"/>
</dbReference>
<reference evidence="2 3" key="1">
    <citation type="submission" date="2017-12" db="EMBL/GenBank/DDBJ databases">
        <title>Confluentibacter flavum sp. nov., isolated from the saline lake.</title>
        <authorList>
            <person name="Yu L."/>
        </authorList>
    </citation>
    <scope>NUCLEOTIDE SEQUENCE [LARGE SCALE GENOMIC DNA]</scope>
    <source>
        <strain evidence="2 3">3B</strain>
    </source>
</reference>
<dbReference type="Gene3D" id="2.60.120.560">
    <property type="entry name" value="Exo-inulinase, domain 1"/>
    <property type="match status" value="1"/>
</dbReference>
<dbReference type="GO" id="GO:0016787">
    <property type="term" value="F:hydrolase activity"/>
    <property type="evidence" value="ECO:0007669"/>
    <property type="project" value="InterPro"/>
</dbReference>
<dbReference type="OrthoDB" id="938897at2"/>
<organism evidence="2 3">
    <name type="scientific">Confluentibacter flavum</name>
    <dbReference type="NCBI Taxonomy" id="1909700"/>
    <lineage>
        <taxon>Bacteria</taxon>
        <taxon>Pseudomonadati</taxon>
        <taxon>Bacteroidota</taxon>
        <taxon>Flavobacteriia</taxon>
        <taxon>Flavobacteriales</taxon>
        <taxon>Flavobacteriaceae</taxon>
        <taxon>Confluentibacter</taxon>
    </lineage>
</organism>
<protein>
    <recommendedName>
        <fullName evidence="1">3-keto-alpha-glucoside-1,2-lyase/3-keto-2-hydroxy-glucal hydratase domain-containing protein</fullName>
    </recommendedName>
</protein>
<gene>
    <name evidence="2" type="ORF">CSW08_02065</name>
</gene>
<comment type="caution">
    <text evidence="2">The sequence shown here is derived from an EMBL/GenBank/DDBJ whole genome shotgun (WGS) entry which is preliminary data.</text>
</comment>
<dbReference type="Pfam" id="PF06439">
    <property type="entry name" value="3keto-disac_hyd"/>
    <property type="match status" value="1"/>
</dbReference>
<dbReference type="EMBL" id="PJEO01000011">
    <property type="protein sequence ID" value="PKQ46569.1"/>
    <property type="molecule type" value="Genomic_DNA"/>
</dbReference>
<dbReference type="AlphaFoldDB" id="A0A2N3HNL2"/>
<dbReference type="Proteomes" id="UP000233435">
    <property type="component" value="Unassembled WGS sequence"/>
</dbReference>
<proteinExistence type="predicted"/>
<name>A0A2N3HNL2_9FLAO</name>
<evidence type="ECO:0000313" key="2">
    <source>
        <dbReference type="EMBL" id="PKQ46569.1"/>
    </source>
</evidence>
<keyword evidence="3" id="KW-1185">Reference proteome</keyword>
<dbReference type="InterPro" id="IPR010496">
    <property type="entry name" value="AL/BT2_dom"/>
</dbReference>
<sequence length="636" mass="71885">MKHTTTLNYFMALVICFFTSCKRDAVVTEAVVIPEEEPKQIEFLPFTEFNLNDLSSFKPTTNNWQIVGNAVADRVKERTLTFSEGTGILVNSGDKDANGHIFTSFEHGDIEIELDVMMPVKSNSGLYFQGRYEVQLFDSWGVKEPQYSDIGGVYQRWDGARGQGKEGFEGQAPKTNAAKAPGLWQHFKIIFHAPKFDATGNKIKNAWFEEVWLNGVLIQANVEVSGPTQAAAFEDEKPKGSLMIQGDHGAVAIKNIQYKLYEDKKFSFSNIVNKEFEGNYQALINMDSIRLASEKEVNNIDLSELALSNSRKIVSYSGTMDIPAAGVYHFGMGLNGGGLLLIDNDTIFNLNEDYGYEFQQRFVELTLQKGSVPFVLVYNKKFPWRGELDLKVEGPGIQSYTLLEPITDTRPRRPQPERILIEPKEDIIAQRTFIMHKDIKKVFSISVGSPFGIHYAFDLSRGSLLMAWDGQFLDATPMWESRGESQLVEPNEFHVAIHGGFEFAYLESEDSNWPSMDDDIGFKQLGYEFNQEGIPMFLSQINGTSITNTFKPSSSQRKIERHIVVNADKTIWHKLAEGERIETLPNNTYIINDESYYVDVSGSSKFKPIIRTINGMDELIVKIPAGKQNINYSIIW</sequence>
<feature type="domain" description="3-keto-alpha-glucoside-1,2-lyase/3-keto-2-hydroxy-glucal hydratase" evidence="1">
    <location>
        <begin position="61"/>
        <end position="257"/>
    </location>
</feature>